<dbReference type="EMBL" id="HBIC01050620">
    <property type="protein sequence ID" value="CAE0297025.1"/>
    <property type="molecule type" value="Transcribed_RNA"/>
</dbReference>
<sequence>MLSRYVPRTYAGLGRTWAKSAYGNTLQRVVGAHLSSLNSASTGTQSSEVQSNVTERKAQYNTVKQSYSSSVLDVNSPLNSPFGVVGVSPLSSDKVEELKMNNIIKSIDQFDTKEKIYFAPKAADALAKARLGNFKLDTQRLLKGIYACGLCARDMKTFELAFWAFDILKRENAANVEAFEAMMNICSKYGRVDSSVDLMRDFFARGYVYTSYLLSTYIIILANNGTPLQVRDLLHPLYTTYKDLSKQKHFKMSSRVFMAVAECFCRLGNGEGSLTVLRDLTDIEQQPSASLCEGLLDAALSVGNTTVLRVLLSWYKVNFNVALMSGQSQRVLHIAASQGDGQLALMGFQMLRDASFEATTSDYACLLRALLLSKDLASVTEVLQEMGRQGLSFTHEVYDEWGRNSTTEVHTRQFIQFRSLLVDSIAGTREERWHRSESDLEQGRAMLDGLYYALVENARAASTEHAAGGSAPPPVPRIILDALVEAAGALNLPERAFAVFQEYEPLFKVVPDVSSYNALLAACAAQRQINISVIFSIFQEMEGKVAPNRESFDILLYAMGVCKSFEIYEQVLEHMISMNVLASRTALSNAAVNLARTGEHWKQVQLVTSLLVAQRASLPVASLTPLSEVAQIVENARLADPRKSKAGLFRIPVNLDRRLTEMKTEQETRPKGYY</sequence>
<organism evidence="3">
    <name type="scientific">Spumella elongata</name>
    <dbReference type="NCBI Taxonomy" id="89044"/>
    <lineage>
        <taxon>Eukaryota</taxon>
        <taxon>Sar</taxon>
        <taxon>Stramenopiles</taxon>
        <taxon>Ochrophyta</taxon>
        <taxon>Chrysophyceae</taxon>
        <taxon>Chromulinales</taxon>
        <taxon>Chromulinaceae</taxon>
        <taxon>Spumella</taxon>
    </lineage>
</organism>
<protein>
    <recommendedName>
        <fullName evidence="2">Pentatricopeptide repeat-containing protein-mitochondrial domain-containing protein</fullName>
    </recommendedName>
</protein>
<accession>A0A7S3HKF3</accession>
<dbReference type="Pfam" id="PF13812">
    <property type="entry name" value="PPR_3"/>
    <property type="match status" value="1"/>
</dbReference>
<dbReference type="Pfam" id="PF23276">
    <property type="entry name" value="TPR_24"/>
    <property type="match status" value="1"/>
</dbReference>
<dbReference type="PANTHER" id="PTHR47447">
    <property type="entry name" value="OS03G0856100 PROTEIN"/>
    <property type="match status" value="1"/>
</dbReference>
<evidence type="ECO:0000313" key="3">
    <source>
        <dbReference type="EMBL" id="CAE0297025.1"/>
    </source>
</evidence>
<gene>
    <name evidence="3" type="ORF">SELO1098_LOCUS25879</name>
</gene>
<feature type="domain" description="Pentatricopeptide repeat-containing protein-mitochondrial" evidence="2">
    <location>
        <begin position="329"/>
        <end position="396"/>
    </location>
</feature>
<keyword evidence="1" id="KW-0677">Repeat</keyword>
<reference evidence="3" key="1">
    <citation type="submission" date="2021-01" db="EMBL/GenBank/DDBJ databases">
        <authorList>
            <person name="Corre E."/>
            <person name="Pelletier E."/>
            <person name="Niang G."/>
            <person name="Scheremetjew M."/>
            <person name="Finn R."/>
            <person name="Kale V."/>
            <person name="Holt S."/>
            <person name="Cochrane G."/>
            <person name="Meng A."/>
            <person name="Brown T."/>
            <person name="Cohen L."/>
        </authorList>
    </citation>
    <scope>NUCLEOTIDE SEQUENCE</scope>
    <source>
        <strain evidence="3">CCAP 955/1</strain>
    </source>
</reference>
<dbReference type="InterPro" id="IPR002885">
    <property type="entry name" value="PPR_rpt"/>
</dbReference>
<dbReference type="InterPro" id="IPR011990">
    <property type="entry name" value="TPR-like_helical_dom_sf"/>
</dbReference>
<proteinExistence type="predicted"/>
<dbReference type="AlphaFoldDB" id="A0A7S3HKF3"/>
<dbReference type="InterPro" id="IPR057027">
    <property type="entry name" value="TPR_mt"/>
</dbReference>
<dbReference type="PANTHER" id="PTHR47447:SF17">
    <property type="entry name" value="OS12G0638900 PROTEIN"/>
    <property type="match status" value="1"/>
</dbReference>
<dbReference type="Gene3D" id="1.25.40.10">
    <property type="entry name" value="Tetratricopeptide repeat domain"/>
    <property type="match status" value="2"/>
</dbReference>
<evidence type="ECO:0000259" key="2">
    <source>
        <dbReference type="Pfam" id="PF23276"/>
    </source>
</evidence>
<name>A0A7S3HKF3_9STRA</name>
<evidence type="ECO:0000256" key="1">
    <source>
        <dbReference type="ARBA" id="ARBA00022737"/>
    </source>
</evidence>